<name>A0AAN8AH29_ELEMC</name>
<accession>A0AAN8AH29</accession>
<keyword evidence="2" id="KW-1185">Reference proteome</keyword>
<gene>
    <name evidence="1" type="ORF">PBY51_007408</name>
</gene>
<dbReference type="AlphaFoldDB" id="A0AAN8AH29"/>
<dbReference type="PROSITE" id="PS50231">
    <property type="entry name" value="RICIN_B_LECTIN"/>
    <property type="match status" value="1"/>
</dbReference>
<comment type="caution">
    <text evidence="1">The sequence shown here is derived from an EMBL/GenBank/DDBJ whole genome shotgun (WGS) entry which is preliminary data.</text>
</comment>
<organism evidence="1 2">
    <name type="scientific">Eleginops maclovinus</name>
    <name type="common">Patagonian blennie</name>
    <name type="synonym">Eleginus maclovinus</name>
    <dbReference type="NCBI Taxonomy" id="56733"/>
    <lineage>
        <taxon>Eukaryota</taxon>
        <taxon>Metazoa</taxon>
        <taxon>Chordata</taxon>
        <taxon>Craniata</taxon>
        <taxon>Vertebrata</taxon>
        <taxon>Euteleostomi</taxon>
        <taxon>Actinopterygii</taxon>
        <taxon>Neopterygii</taxon>
        <taxon>Teleostei</taxon>
        <taxon>Neoteleostei</taxon>
        <taxon>Acanthomorphata</taxon>
        <taxon>Eupercaria</taxon>
        <taxon>Perciformes</taxon>
        <taxon>Notothenioidei</taxon>
        <taxon>Eleginopidae</taxon>
        <taxon>Eleginops</taxon>
    </lineage>
</organism>
<evidence type="ECO:0000313" key="2">
    <source>
        <dbReference type="Proteomes" id="UP001346869"/>
    </source>
</evidence>
<proteinExistence type="predicted"/>
<dbReference type="Proteomes" id="UP001346869">
    <property type="component" value="Unassembled WGS sequence"/>
</dbReference>
<protein>
    <submittedName>
        <fullName evidence="1">Uncharacterized protein</fullName>
    </submittedName>
</protein>
<reference evidence="1 2" key="1">
    <citation type="journal article" date="2023" name="Genes (Basel)">
        <title>Chromosome-Level Genome Assembly and Circadian Gene Repertoire of the Patagonia Blennie Eleginops maclovinus-The Closest Ancestral Proxy of Antarctic Cryonotothenioids.</title>
        <authorList>
            <person name="Cheng C.C."/>
            <person name="Rivera-Colon A.G."/>
            <person name="Minhas B.F."/>
            <person name="Wilson L."/>
            <person name="Rayamajhi N."/>
            <person name="Vargas-Chacoff L."/>
            <person name="Catchen J.M."/>
        </authorList>
    </citation>
    <scope>NUCLEOTIDE SEQUENCE [LARGE SCALE GENOMIC DNA]</scope>
    <source>
        <strain evidence="1">JMC-PN-2008</strain>
    </source>
</reference>
<evidence type="ECO:0000313" key="1">
    <source>
        <dbReference type="EMBL" id="KAK5855764.1"/>
    </source>
</evidence>
<reference evidence="1 2" key="2">
    <citation type="journal article" date="2023" name="Mol. Biol. Evol.">
        <title>Genomics of Secondarily Temperate Adaptation in the Only Non-Antarctic Icefish.</title>
        <authorList>
            <person name="Rivera-Colon A.G."/>
            <person name="Rayamajhi N."/>
            <person name="Minhas B.F."/>
            <person name="Madrigal G."/>
            <person name="Bilyk K.T."/>
            <person name="Yoon V."/>
            <person name="Hune M."/>
            <person name="Gregory S."/>
            <person name="Cheng C.H.C."/>
            <person name="Catchen J.M."/>
        </authorList>
    </citation>
    <scope>NUCLEOTIDE SEQUENCE [LARGE SCALE GENOMIC DNA]</scope>
    <source>
        <strain evidence="1">JMC-PN-2008</strain>
    </source>
</reference>
<sequence>MRRMWMRGEAAEEEGRWSLRTDDNRLSRLVSVKLRLCLLMDFTFISSPPRLFANNPNPLDVTGCDGVAEEEKWR</sequence>
<dbReference type="EMBL" id="JAUZQC010000017">
    <property type="protein sequence ID" value="KAK5855764.1"/>
    <property type="molecule type" value="Genomic_DNA"/>
</dbReference>